<feature type="active site" evidence="4 5">
    <location>
        <position position="152"/>
    </location>
</feature>
<dbReference type="InterPro" id="IPR012394">
    <property type="entry name" value="Aldehyde_DH_NAD(P)"/>
</dbReference>
<comment type="similarity">
    <text evidence="1 3 6">Belongs to the aldehyde dehydrogenase family.</text>
</comment>
<protein>
    <recommendedName>
        <fullName evidence="3">Aldehyde dehydrogenase</fullName>
    </recommendedName>
</protein>
<name>A0A6H5GFR1_9HEMI</name>
<reference evidence="9 10" key="1">
    <citation type="submission" date="2020-02" db="EMBL/GenBank/DDBJ databases">
        <authorList>
            <person name="Ferguson B K."/>
        </authorList>
    </citation>
    <scope>NUCLEOTIDE SEQUENCE [LARGE SCALE GENOMIC DNA]</scope>
</reference>
<evidence type="ECO:0000256" key="2">
    <source>
        <dbReference type="ARBA" id="ARBA00023002"/>
    </source>
</evidence>
<dbReference type="Gene3D" id="3.40.309.10">
    <property type="entry name" value="Aldehyde Dehydrogenase, Chain A, domain 2"/>
    <property type="match status" value="1"/>
</dbReference>
<evidence type="ECO:0000256" key="7">
    <source>
        <dbReference type="SAM" id="Phobius"/>
    </source>
</evidence>
<keyword evidence="2 3" id="KW-0560">Oxidoreductase</keyword>
<keyword evidence="7" id="KW-1133">Transmembrane helix</keyword>
<evidence type="ECO:0000256" key="6">
    <source>
        <dbReference type="RuleBase" id="RU003345"/>
    </source>
</evidence>
<evidence type="ECO:0000256" key="3">
    <source>
        <dbReference type="PIRNR" id="PIRNR036492"/>
    </source>
</evidence>
<dbReference type="GO" id="GO:0006081">
    <property type="term" value="P:aldehyde metabolic process"/>
    <property type="evidence" value="ECO:0007669"/>
    <property type="project" value="InterPro"/>
</dbReference>
<evidence type="ECO:0000256" key="5">
    <source>
        <dbReference type="PROSITE-ProRule" id="PRU10007"/>
    </source>
</evidence>
<dbReference type="OrthoDB" id="440325at2759"/>
<dbReference type="PANTHER" id="PTHR43570">
    <property type="entry name" value="ALDEHYDE DEHYDROGENASE"/>
    <property type="match status" value="1"/>
</dbReference>
<dbReference type="InterPro" id="IPR029510">
    <property type="entry name" value="Ald_DH_CS_GLU"/>
</dbReference>
<dbReference type="FunFam" id="3.40.309.10:FF:000003">
    <property type="entry name" value="Aldehyde dehydrogenase"/>
    <property type="match status" value="1"/>
</dbReference>
<organism evidence="9 10">
    <name type="scientific">Nesidiocoris tenuis</name>
    <dbReference type="NCBI Taxonomy" id="355587"/>
    <lineage>
        <taxon>Eukaryota</taxon>
        <taxon>Metazoa</taxon>
        <taxon>Ecdysozoa</taxon>
        <taxon>Arthropoda</taxon>
        <taxon>Hexapoda</taxon>
        <taxon>Insecta</taxon>
        <taxon>Pterygota</taxon>
        <taxon>Neoptera</taxon>
        <taxon>Paraneoptera</taxon>
        <taxon>Hemiptera</taxon>
        <taxon>Heteroptera</taxon>
        <taxon>Panheteroptera</taxon>
        <taxon>Cimicomorpha</taxon>
        <taxon>Miridae</taxon>
        <taxon>Dicyphina</taxon>
        <taxon>Nesidiocoris</taxon>
    </lineage>
</organism>
<evidence type="ECO:0000313" key="9">
    <source>
        <dbReference type="EMBL" id="CAB0002266.1"/>
    </source>
</evidence>
<feature type="active site" evidence="4">
    <location>
        <position position="186"/>
    </location>
</feature>
<feature type="transmembrane region" description="Helical" evidence="7">
    <location>
        <begin position="413"/>
        <end position="434"/>
    </location>
</feature>
<dbReference type="GO" id="GO:0005737">
    <property type="term" value="C:cytoplasm"/>
    <property type="evidence" value="ECO:0007669"/>
    <property type="project" value="TreeGrafter"/>
</dbReference>
<sequence>MGDYDDNFKINKAKETFASGRTLSYEFRTKQLLQLKRLLQENGEVLAKALHEDFKKHCSSTNSCISLCLQSKFESYFTEINLVIGEIDSTLHHLKEWMEPEKECYPVIVGAVKETSEILTHKFDHILFTGSTSIGRIVYEAGAKNLTPVTLELGGKSPVYLDDSVNVKLAAKRILWGKCVNAGQTCIAPDYVMCNKDVEQKLIDASKEIIQEWYGQDVSKSQDYPRIVNDNHYRRVAKFLKDGQIAVGGQSKEDERFIAPTLLTGVQPGDQVMSEEIFGPVLPIVNVGSAKEAIDFINSRAKPLSLYIFSTNPQVQELILNNTSSGSVVVNDTLLQFAVDTLPFGGVGDSGIGHYHGKFSFDTFSHKKAVIVKNYNPIGEAIAGARYPPYSDKKLNFMSFLMNPGFRMGFLKYFSYATLFGVGVITGSLLNTYLKRECGNTYCCYGILTFTLLLSSTE</sequence>
<dbReference type="InterPro" id="IPR016161">
    <property type="entry name" value="Ald_DH/histidinol_DH"/>
</dbReference>
<evidence type="ECO:0000256" key="4">
    <source>
        <dbReference type="PIRSR" id="PIRSR036492-1"/>
    </source>
</evidence>
<keyword evidence="7" id="KW-0472">Membrane</keyword>
<dbReference type="InterPro" id="IPR016163">
    <property type="entry name" value="Ald_DH_C"/>
</dbReference>
<dbReference type="GO" id="GO:0004029">
    <property type="term" value="F:aldehyde dehydrogenase (NAD+) activity"/>
    <property type="evidence" value="ECO:0007669"/>
    <property type="project" value="TreeGrafter"/>
</dbReference>
<dbReference type="PROSITE" id="PS00687">
    <property type="entry name" value="ALDEHYDE_DEHYDR_GLU"/>
    <property type="match status" value="1"/>
</dbReference>
<accession>A0A6H5GFR1</accession>
<keyword evidence="7" id="KW-0812">Transmembrane</keyword>
<evidence type="ECO:0000313" key="10">
    <source>
        <dbReference type="Proteomes" id="UP000479000"/>
    </source>
</evidence>
<dbReference type="SUPFAM" id="SSF53720">
    <property type="entry name" value="ALDH-like"/>
    <property type="match status" value="1"/>
</dbReference>
<proteinExistence type="inferred from homology"/>
<dbReference type="Gene3D" id="3.40.605.10">
    <property type="entry name" value="Aldehyde Dehydrogenase, Chain A, domain 1"/>
    <property type="match status" value="2"/>
</dbReference>
<dbReference type="PIRSF" id="PIRSF036492">
    <property type="entry name" value="ALDH"/>
    <property type="match status" value="1"/>
</dbReference>
<keyword evidence="10" id="KW-1185">Reference proteome</keyword>
<dbReference type="AlphaFoldDB" id="A0A6H5GFR1"/>
<dbReference type="PANTHER" id="PTHR43570:SF16">
    <property type="entry name" value="ALDEHYDE DEHYDROGENASE TYPE III, ISOFORM Q"/>
    <property type="match status" value="1"/>
</dbReference>
<dbReference type="Pfam" id="PF00171">
    <property type="entry name" value="Aldedh"/>
    <property type="match status" value="1"/>
</dbReference>
<evidence type="ECO:0000259" key="8">
    <source>
        <dbReference type="Pfam" id="PF00171"/>
    </source>
</evidence>
<dbReference type="Proteomes" id="UP000479000">
    <property type="component" value="Unassembled WGS sequence"/>
</dbReference>
<dbReference type="InterPro" id="IPR015590">
    <property type="entry name" value="Aldehyde_DH_dom"/>
</dbReference>
<dbReference type="EMBL" id="CADCXU010011984">
    <property type="protein sequence ID" value="CAB0002266.1"/>
    <property type="molecule type" value="Genomic_DNA"/>
</dbReference>
<evidence type="ECO:0000256" key="1">
    <source>
        <dbReference type="ARBA" id="ARBA00009986"/>
    </source>
</evidence>
<dbReference type="InterPro" id="IPR016162">
    <property type="entry name" value="Ald_DH_N"/>
</dbReference>
<gene>
    <name evidence="9" type="ORF">NTEN_LOCUS8053</name>
</gene>
<feature type="domain" description="Aldehyde dehydrogenase" evidence="8">
    <location>
        <begin position="105"/>
        <end position="370"/>
    </location>
</feature>